<sequence>GKTVGSPMEINIRRAERVAEEGRGMVDIITSAVKWVTRLLSAHRRRISALGVEDWDIGLTSIGRR</sequence>
<comment type="caution">
    <text evidence="1">The sequence shown here is derived from an EMBL/GenBank/DDBJ whole genome shotgun (WGS) entry which is preliminary data.</text>
</comment>
<proteinExistence type="predicted"/>
<protein>
    <submittedName>
        <fullName evidence="1">Uncharacterized protein</fullName>
    </submittedName>
</protein>
<dbReference type="EMBL" id="LXQA010738204">
    <property type="protein sequence ID" value="MCI68533.1"/>
    <property type="molecule type" value="Genomic_DNA"/>
</dbReference>
<keyword evidence="2" id="KW-1185">Reference proteome</keyword>
<evidence type="ECO:0000313" key="2">
    <source>
        <dbReference type="Proteomes" id="UP000265520"/>
    </source>
</evidence>
<dbReference type="AlphaFoldDB" id="A0A392U4V1"/>
<reference evidence="1 2" key="1">
    <citation type="journal article" date="2018" name="Front. Plant Sci.">
        <title>Red Clover (Trifolium pratense) and Zigzag Clover (T. medium) - A Picture of Genomic Similarities and Differences.</title>
        <authorList>
            <person name="Dluhosova J."/>
            <person name="Istvanek J."/>
            <person name="Nedelnik J."/>
            <person name="Repkova J."/>
        </authorList>
    </citation>
    <scope>NUCLEOTIDE SEQUENCE [LARGE SCALE GENOMIC DNA]</scope>
    <source>
        <strain evidence="2">cv. 10/8</strain>
        <tissue evidence="1">Leaf</tissue>
    </source>
</reference>
<evidence type="ECO:0000313" key="1">
    <source>
        <dbReference type="EMBL" id="MCI68533.1"/>
    </source>
</evidence>
<name>A0A392U4V1_9FABA</name>
<dbReference type="Proteomes" id="UP000265520">
    <property type="component" value="Unassembled WGS sequence"/>
</dbReference>
<accession>A0A392U4V1</accession>
<feature type="non-terminal residue" evidence="1">
    <location>
        <position position="1"/>
    </location>
</feature>
<organism evidence="1 2">
    <name type="scientific">Trifolium medium</name>
    <dbReference type="NCBI Taxonomy" id="97028"/>
    <lineage>
        <taxon>Eukaryota</taxon>
        <taxon>Viridiplantae</taxon>
        <taxon>Streptophyta</taxon>
        <taxon>Embryophyta</taxon>
        <taxon>Tracheophyta</taxon>
        <taxon>Spermatophyta</taxon>
        <taxon>Magnoliopsida</taxon>
        <taxon>eudicotyledons</taxon>
        <taxon>Gunneridae</taxon>
        <taxon>Pentapetalae</taxon>
        <taxon>rosids</taxon>
        <taxon>fabids</taxon>
        <taxon>Fabales</taxon>
        <taxon>Fabaceae</taxon>
        <taxon>Papilionoideae</taxon>
        <taxon>50 kb inversion clade</taxon>
        <taxon>NPAAA clade</taxon>
        <taxon>Hologalegina</taxon>
        <taxon>IRL clade</taxon>
        <taxon>Trifolieae</taxon>
        <taxon>Trifolium</taxon>
    </lineage>
</organism>